<reference evidence="8 9" key="1">
    <citation type="submission" date="2019-06" db="EMBL/GenBank/DDBJ databases">
        <title>Sequencing the genomes of 1000 actinobacteria strains.</title>
        <authorList>
            <person name="Klenk H.-P."/>
        </authorList>
    </citation>
    <scope>NUCLEOTIDE SEQUENCE [LARGE SCALE GENOMIC DNA]</scope>
    <source>
        <strain evidence="8 9">DSM 45679</strain>
    </source>
</reference>
<dbReference type="PANTHER" id="PTHR34187">
    <property type="entry name" value="FGR18P"/>
    <property type="match status" value="1"/>
</dbReference>
<dbReference type="OrthoDB" id="582337at2"/>
<evidence type="ECO:0000313" key="8">
    <source>
        <dbReference type="EMBL" id="TQI94419.1"/>
    </source>
</evidence>
<feature type="domain" description="DUF202" evidence="7">
    <location>
        <begin position="41"/>
        <end position="108"/>
    </location>
</feature>
<name>A0A542CUD0_AMYCI</name>
<protein>
    <submittedName>
        <fullName evidence="8">Putative membrane protein</fullName>
    </submittedName>
</protein>
<organism evidence="8 9">
    <name type="scientific">Amycolatopsis cihanbeyliensis</name>
    <dbReference type="NCBI Taxonomy" id="1128664"/>
    <lineage>
        <taxon>Bacteria</taxon>
        <taxon>Bacillati</taxon>
        <taxon>Actinomycetota</taxon>
        <taxon>Actinomycetes</taxon>
        <taxon>Pseudonocardiales</taxon>
        <taxon>Pseudonocardiaceae</taxon>
        <taxon>Amycolatopsis</taxon>
    </lineage>
</organism>
<keyword evidence="2" id="KW-1003">Cell membrane</keyword>
<feature type="transmembrane region" description="Helical" evidence="6">
    <location>
        <begin position="50"/>
        <end position="70"/>
    </location>
</feature>
<evidence type="ECO:0000313" key="9">
    <source>
        <dbReference type="Proteomes" id="UP000320876"/>
    </source>
</evidence>
<dbReference type="InterPro" id="IPR052053">
    <property type="entry name" value="IM_YidH-like"/>
</dbReference>
<sequence length="142" mass="14887">MTSGPGRARRPGTGTGCLHSTVVAAEQEEPEEQEESEPDYRFTLANERTFLAWIRTALGLLAGGVAVHQLVPDLAVPGARTALAALCVALAAVLAAGSYPRWRNAQRAMRRGRPLPRGHLILVLAGGVLVITAFAAVLVVAG</sequence>
<dbReference type="AlphaFoldDB" id="A0A542CUD0"/>
<dbReference type="EMBL" id="VFML01000002">
    <property type="protein sequence ID" value="TQI94419.1"/>
    <property type="molecule type" value="Genomic_DNA"/>
</dbReference>
<gene>
    <name evidence="8" type="ORF">FB471_6584</name>
</gene>
<evidence type="ECO:0000256" key="4">
    <source>
        <dbReference type="ARBA" id="ARBA00022989"/>
    </source>
</evidence>
<comment type="caution">
    <text evidence="8">The sequence shown here is derived from an EMBL/GenBank/DDBJ whole genome shotgun (WGS) entry which is preliminary data.</text>
</comment>
<keyword evidence="3 6" id="KW-0812">Transmembrane</keyword>
<feature type="transmembrane region" description="Helical" evidence="6">
    <location>
        <begin position="120"/>
        <end position="141"/>
    </location>
</feature>
<evidence type="ECO:0000256" key="5">
    <source>
        <dbReference type="ARBA" id="ARBA00023136"/>
    </source>
</evidence>
<dbReference type="InterPro" id="IPR003807">
    <property type="entry name" value="DUF202"/>
</dbReference>
<evidence type="ECO:0000256" key="1">
    <source>
        <dbReference type="ARBA" id="ARBA00004651"/>
    </source>
</evidence>
<feature type="transmembrane region" description="Helical" evidence="6">
    <location>
        <begin position="82"/>
        <end position="99"/>
    </location>
</feature>
<dbReference type="PANTHER" id="PTHR34187:SF2">
    <property type="entry name" value="DUF202 DOMAIN-CONTAINING PROTEIN"/>
    <property type="match status" value="1"/>
</dbReference>
<keyword evidence="5 6" id="KW-0472">Membrane</keyword>
<evidence type="ECO:0000256" key="2">
    <source>
        <dbReference type="ARBA" id="ARBA00022475"/>
    </source>
</evidence>
<evidence type="ECO:0000256" key="6">
    <source>
        <dbReference type="SAM" id="Phobius"/>
    </source>
</evidence>
<dbReference type="Pfam" id="PF02656">
    <property type="entry name" value="DUF202"/>
    <property type="match status" value="1"/>
</dbReference>
<dbReference type="Proteomes" id="UP000320876">
    <property type="component" value="Unassembled WGS sequence"/>
</dbReference>
<evidence type="ECO:0000256" key="3">
    <source>
        <dbReference type="ARBA" id="ARBA00022692"/>
    </source>
</evidence>
<proteinExistence type="predicted"/>
<keyword evidence="4 6" id="KW-1133">Transmembrane helix</keyword>
<dbReference type="GO" id="GO:0005886">
    <property type="term" value="C:plasma membrane"/>
    <property type="evidence" value="ECO:0007669"/>
    <property type="project" value="UniProtKB-SubCell"/>
</dbReference>
<evidence type="ECO:0000259" key="7">
    <source>
        <dbReference type="Pfam" id="PF02656"/>
    </source>
</evidence>
<accession>A0A542CUD0</accession>
<comment type="subcellular location">
    <subcellularLocation>
        <location evidence="1">Cell membrane</location>
        <topology evidence="1">Multi-pass membrane protein</topology>
    </subcellularLocation>
</comment>
<keyword evidence="9" id="KW-1185">Reference proteome</keyword>